<dbReference type="RefSeq" id="WP_140009363.1">
    <property type="nucleotide sequence ID" value="NZ_JBHMDG010000034.1"/>
</dbReference>
<dbReference type="InterPro" id="IPR013757">
    <property type="entry name" value="Topo_IIA_A_a_sf"/>
</dbReference>
<comment type="caution">
    <text evidence="1">The sequence shown here is derived from an EMBL/GenBank/DDBJ whole genome shotgun (WGS) entry which is preliminary data.</text>
</comment>
<dbReference type="InterPro" id="IPR045592">
    <property type="entry name" value="DUF6461"/>
</dbReference>
<gene>
    <name evidence="1" type="ORF">ACFFRI_19785</name>
</gene>
<dbReference type="Proteomes" id="UP001589750">
    <property type="component" value="Unassembled WGS sequence"/>
</dbReference>
<dbReference type="EMBL" id="JBHMDG010000034">
    <property type="protein sequence ID" value="MFB9315299.1"/>
    <property type="molecule type" value="Genomic_DNA"/>
</dbReference>
<reference evidence="1 2" key="1">
    <citation type="submission" date="2024-09" db="EMBL/GenBank/DDBJ databases">
        <authorList>
            <person name="Sun Q."/>
            <person name="Mori K."/>
        </authorList>
    </citation>
    <scope>NUCLEOTIDE SEQUENCE [LARGE SCALE GENOMIC DNA]</scope>
    <source>
        <strain evidence="1 2">JCM 9626</strain>
    </source>
</reference>
<proteinExistence type="predicted"/>
<protein>
    <submittedName>
        <fullName evidence="1">DUF6461 domain-containing protein</fullName>
    </submittedName>
</protein>
<dbReference type="Gene3D" id="1.10.268.10">
    <property type="entry name" value="Topoisomerase, domain 3"/>
    <property type="match status" value="1"/>
</dbReference>
<evidence type="ECO:0000313" key="1">
    <source>
        <dbReference type="EMBL" id="MFB9315299.1"/>
    </source>
</evidence>
<organism evidence="1 2">
    <name type="scientific">Nocardioides plantarum</name>
    <dbReference type="NCBI Taxonomy" id="29299"/>
    <lineage>
        <taxon>Bacteria</taxon>
        <taxon>Bacillati</taxon>
        <taxon>Actinomycetota</taxon>
        <taxon>Actinomycetes</taxon>
        <taxon>Propionibacteriales</taxon>
        <taxon>Nocardioidaceae</taxon>
        <taxon>Nocardioides</taxon>
    </lineage>
</organism>
<evidence type="ECO:0000313" key="2">
    <source>
        <dbReference type="Proteomes" id="UP001589750"/>
    </source>
</evidence>
<accession>A0ABV5KEY6</accession>
<dbReference type="Pfam" id="PF20062">
    <property type="entry name" value="DUF6461"/>
    <property type="match status" value="1"/>
</dbReference>
<name>A0ABV5KEY6_9ACTN</name>
<sequence>MTLEDYAWVNDSHLEQAACFSIVPAADRDAALAAFGARAVLDPETEDIQEAAFDREVIQVVEVGDALVVIEDNGFQGTRPEVLGPLSLASASGVAAAFFWNVNALTDFTAARNGVQEFAIELLGPIEADDEDLLQIPATLHPLISEGTADDGDNLAAGLALIAAHTGVSFGPEVLDAGTWYALEPTPSAPRTYTQSSSYDPLGGVLPGASPTIYTLSPDEQRAVAEWASRAAVRESGLSDDPIVTQVLAGLGTGSPAPVVDGLDELARTTTAAHDHFTSLEHRLESGGHEMPSHPFHEARVSTWHGDVRAISHLEGSYLGQRRWAVEALRDVSHHDAYSAALSCLSNASVVFELGRTTRDWTFREDTTGRWREDTKPNPRHQAFLQVVADLVADLSSSQGRADPAVWARADAALPEPLTESERRAAIHADAEADAQGEFSTYQIASSEDDDMIETTWSHGMGVSGPVVPGGVDGVDALDEDEVRNLLKDMLRHEGATASVLLEVDDADQLFFSDFGDEHGPLAQLDTELRRLDALLLALTRPVDVLTAIAEADHIPQAIDRLCISLSIDESQARAILGMRFQRATREDVGRLRAERDAVAAMIDQMRPPPAQ</sequence>
<keyword evidence="2" id="KW-1185">Reference proteome</keyword>